<dbReference type="Proteomes" id="UP000600214">
    <property type="component" value="Unassembled WGS sequence"/>
</dbReference>
<sequence length="237" mass="26679">MKTLLLASLVLLPTIHANASLNVARDLATANIENTQGERQNAYLFPGFVKGMVHFRNGTKRTALLNYHRLGGQMQFLNPPADTLLFTGKYLIDYIEVEERRFVLTDEHSDMEVIGTAGRVMLAARVQPEPAGNKLSHSGQHFSALEGNAAHALMVSNQGGNFQWENNASGHRWKLKTSYFLIDQNRVAHPATRRAFMAVYARNRRQLTHYLRENRIDFGNADDLQKLLGFCNDLTAL</sequence>
<evidence type="ECO:0008006" key="4">
    <source>
        <dbReference type="Google" id="ProtNLM"/>
    </source>
</evidence>
<proteinExistence type="predicted"/>
<feature type="signal peptide" evidence="1">
    <location>
        <begin position="1"/>
        <end position="19"/>
    </location>
</feature>
<keyword evidence="1" id="KW-0732">Signal</keyword>
<evidence type="ECO:0000313" key="2">
    <source>
        <dbReference type="EMBL" id="GGH49854.1"/>
    </source>
</evidence>
<feature type="chain" id="PRO_5046849255" description="DUF4369 domain-containing protein" evidence="1">
    <location>
        <begin position="20"/>
        <end position="237"/>
    </location>
</feature>
<organism evidence="2 3">
    <name type="scientific">Dyadobacter endophyticus</name>
    <dbReference type="NCBI Taxonomy" id="1749036"/>
    <lineage>
        <taxon>Bacteria</taxon>
        <taxon>Pseudomonadati</taxon>
        <taxon>Bacteroidota</taxon>
        <taxon>Cytophagia</taxon>
        <taxon>Cytophagales</taxon>
        <taxon>Spirosomataceae</taxon>
        <taxon>Dyadobacter</taxon>
    </lineage>
</organism>
<dbReference type="EMBL" id="BMIA01000004">
    <property type="protein sequence ID" value="GGH49854.1"/>
    <property type="molecule type" value="Genomic_DNA"/>
</dbReference>
<evidence type="ECO:0000256" key="1">
    <source>
        <dbReference type="SAM" id="SignalP"/>
    </source>
</evidence>
<accession>A0ABQ1Z5D1</accession>
<comment type="caution">
    <text evidence="2">The sequence shown here is derived from an EMBL/GenBank/DDBJ whole genome shotgun (WGS) entry which is preliminary data.</text>
</comment>
<keyword evidence="3" id="KW-1185">Reference proteome</keyword>
<protein>
    <recommendedName>
        <fullName evidence="4">DUF4369 domain-containing protein</fullName>
    </recommendedName>
</protein>
<evidence type="ECO:0000313" key="3">
    <source>
        <dbReference type="Proteomes" id="UP000600214"/>
    </source>
</evidence>
<gene>
    <name evidence="2" type="ORF">GCM10007423_52130</name>
</gene>
<reference evidence="3" key="1">
    <citation type="journal article" date="2019" name="Int. J. Syst. Evol. Microbiol.">
        <title>The Global Catalogue of Microorganisms (GCM) 10K type strain sequencing project: providing services to taxonomists for standard genome sequencing and annotation.</title>
        <authorList>
            <consortium name="The Broad Institute Genomics Platform"/>
            <consortium name="The Broad Institute Genome Sequencing Center for Infectious Disease"/>
            <person name="Wu L."/>
            <person name="Ma J."/>
        </authorList>
    </citation>
    <scope>NUCLEOTIDE SEQUENCE [LARGE SCALE GENOMIC DNA]</scope>
    <source>
        <strain evidence="3">CGMCC 1.15288</strain>
    </source>
</reference>
<dbReference type="RefSeq" id="WP_229223174.1">
    <property type="nucleotide sequence ID" value="NZ_BMIA01000004.1"/>
</dbReference>
<name>A0ABQ1Z5D1_9BACT</name>